<proteinExistence type="predicted"/>
<evidence type="ECO:0000313" key="2">
    <source>
        <dbReference type="EMBL" id="MBB4122934.1"/>
    </source>
</evidence>
<dbReference type="SUPFAM" id="SSF46689">
    <property type="entry name" value="Homeodomain-like"/>
    <property type="match status" value="1"/>
</dbReference>
<evidence type="ECO:0000256" key="1">
    <source>
        <dbReference type="SAM" id="MobiDB-lite"/>
    </source>
</evidence>
<accession>A0A7W6PBR7</accession>
<feature type="region of interest" description="Disordered" evidence="1">
    <location>
        <begin position="108"/>
        <end position="127"/>
    </location>
</feature>
<reference evidence="2 3" key="1">
    <citation type="submission" date="2020-08" db="EMBL/GenBank/DDBJ databases">
        <title>Genomic Encyclopedia of Type Strains, Phase IV (KMG-IV): sequencing the most valuable type-strain genomes for metagenomic binning, comparative biology and taxonomic classification.</title>
        <authorList>
            <person name="Goeker M."/>
        </authorList>
    </citation>
    <scope>NUCLEOTIDE SEQUENCE [LARGE SCALE GENOMIC DNA]</scope>
    <source>
        <strain evidence="2 3">DSM 28101</strain>
    </source>
</reference>
<keyword evidence="3" id="KW-1185">Reference proteome</keyword>
<dbReference type="Gene3D" id="1.10.10.60">
    <property type="entry name" value="Homeodomain-like"/>
    <property type="match status" value="1"/>
</dbReference>
<dbReference type="AlphaFoldDB" id="A0A7W6PBR7"/>
<dbReference type="RefSeq" id="WP_183487389.1">
    <property type="nucleotide sequence ID" value="NZ_JACIDZ010000009.1"/>
</dbReference>
<evidence type="ECO:0000313" key="3">
    <source>
        <dbReference type="Proteomes" id="UP000530571"/>
    </source>
</evidence>
<dbReference type="Proteomes" id="UP000530571">
    <property type="component" value="Unassembled WGS sequence"/>
</dbReference>
<organism evidence="2 3">
    <name type="scientific">Martelella radicis</name>
    <dbReference type="NCBI Taxonomy" id="1397476"/>
    <lineage>
        <taxon>Bacteria</taxon>
        <taxon>Pseudomonadati</taxon>
        <taxon>Pseudomonadota</taxon>
        <taxon>Alphaproteobacteria</taxon>
        <taxon>Hyphomicrobiales</taxon>
        <taxon>Aurantimonadaceae</taxon>
        <taxon>Martelella</taxon>
    </lineage>
</organism>
<dbReference type="InterPro" id="IPR009057">
    <property type="entry name" value="Homeodomain-like_sf"/>
</dbReference>
<name>A0A7W6PBR7_9HYPH</name>
<protein>
    <submittedName>
        <fullName evidence="2">Uncharacterized protein</fullName>
    </submittedName>
</protein>
<dbReference type="EMBL" id="JACIDZ010000009">
    <property type="protein sequence ID" value="MBB4122934.1"/>
    <property type="molecule type" value="Genomic_DNA"/>
</dbReference>
<gene>
    <name evidence="2" type="ORF">GGR30_002869</name>
</gene>
<comment type="caution">
    <text evidence="2">The sequence shown here is derived from an EMBL/GenBank/DDBJ whole genome shotgun (WGS) entry which is preliminary data.</text>
</comment>
<sequence length="127" mass="14649">MFDDEFQDDRRDMEAELRAMLGDADFLKIVERVGGIRFYVPHEPERSNDKEGLGAEILTRLSNAYAGEYIKVPLARRWRADQYRLQGLSQADIARRLGMSESGVYKLLKSSPRAPKPKKPSRQMDLF</sequence>